<feature type="compositionally biased region" description="Basic and acidic residues" evidence="1">
    <location>
        <begin position="20"/>
        <end position="52"/>
    </location>
</feature>
<dbReference type="EMBL" id="OX597818">
    <property type="protein sequence ID" value="CAI9722679.1"/>
    <property type="molecule type" value="Genomic_DNA"/>
</dbReference>
<gene>
    <name evidence="2" type="ORF">OCTVUL_1B026213</name>
</gene>
<sequence>MEVVNWEKKTRNAASTSSRTRSDEAYRQAEQERDTEARNAKRQNIEVRDSKQQRNTSARRSRRLNLAVRDVEQEENTTERRSSRLTPAVRDAEQDNNTAARRSSVLQFDLPNKPYETRARLRVTHGNCKSKMMSYKIFPSRIVKSMK</sequence>
<name>A0AA36AV71_OCTVU</name>
<dbReference type="Proteomes" id="UP001162480">
    <property type="component" value="Chromosome 5"/>
</dbReference>
<evidence type="ECO:0000313" key="3">
    <source>
        <dbReference type="Proteomes" id="UP001162480"/>
    </source>
</evidence>
<proteinExistence type="predicted"/>
<dbReference type="AlphaFoldDB" id="A0AA36AV71"/>
<feature type="region of interest" description="Disordered" evidence="1">
    <location>
        <begin position="1"/>
        <end position="102"/>
    </location>
</feature>
<accession>A0AA36AV71</accession>
<reference evidence="2" key="1">
    <citation type="submission" date="2023-08" db="EMBL/GenBank/DDBJ databases">
        <authorList>
            <person name="Alioto T."/>
            <person name="Alioto T."/>
            <person name="Gomez Garrido J."/>
        </authorList>
    </citation>
    <scope>NUCLEOTIDE SEQUENCE</scope>
</reference>
<keyword evidence="3" id="KW-1185">Reference proteome</keyword>
<protein>
    <submittedName>
        <fullName evidence="2">Uncharacterized protein</fullName>
    </submittedName>
</protein>
<organism evidence="2 3">
    <name type="scientific">Octopus vulgaris</name>
    <name type="common">Common octopus</name>
    <dbReference type="NCBI Taxonomy" id="6645"/>
    <lineage>
        <taxon>Eukaryota</taxon>
        <taxon>Metazoa</taxon>
        <taxon>Spiralia</taxon>
        <taxon>Lophotrochozoa</taxon>
        <taxon>Mollusca</taxon>
        <taxon>Cephalopoda</taxon>
        <taxon>Coleoidea</taxon>
        <taxon>Octopodiformes</taxon>
        <taxon>Octopoda</taxon>
        <taxon>Incirrata</taxon>
        <taxon>Octopodidae</taxon>
        <taxon>Octopus</taxon>
    </lineage>
</organism>
<evidence type="ECO:0000256" key="1">
    <source>
        <dbReference type="SAM" id="MobiDB-lite"/>
    </source>
</evidence>
<evidence type="ECO:0000313" key="2">
    <source>
        <dbReference type="EMBL" id="CAI9722679.1"/>
    </source>
</evidence>
<feature type="compositionally biased region" description="Basic and acidic residues" evidence="1">
    <location>
        <begin position="1"/>
        <end position="10"/>
    </location>
</feature>